<dbReference type="EMBL" id="JBHTMN010000002">
    <property type="protein sequence ID" value="MFD1381819.1"/>
    <property type="molecule type" value="Genomic_DNA"/>
</dbReference>
<evidence type="ECO:0000256" key="1">
    <source>
        <dbReference type="SAM" id="Phobius"/>
    </source>
</evidence>
<keyword evidence="1" id="KW-1133">Transmembrane helix</keyword>
<feature type="transmembrane region" description="Helical" evidence="1">
    <location>
        <begin position="6"/>
        <end position="24"/>
    </location>
</feature>
<accession>A0ABW4AV69</accession>
<keyword evidence="1" id="KW-0812">Transmembrane</keyword>
<dbReference type="Proteomes" id="UP001597059">
    <property type="component" value="Unassembled WGS sequence"/>
</dbReference>
<keyword evidence="1" id="KW-0472">Membrane</keyword>
<keyword evidence="3" id="KW-1185">Reference proteome</keyword>
<dbReference type="RefSeq" id="WP_377364213.1">
    <property type="nucleotide sequence ID" value="NZ_JBHTMN010000002.1"/>
</dbReference>
<protein>
    <submittedName>
        <fullName evidence="2">Uncharacterized protein</fullName>
    </submittedName>
</protein>
<evidence type="ECO:0000313" key="3">
    <source>
        <dbReference type="Proteomes" id="UP001597059"/>
    </source>
</evidence>
<name>A0ABW4AV69_9GAMM</name>
<reference evidence="3" key="1">
    <citation type="journal article" date="2019" name="Int. J. Syst. Evol. Microbiol.">
        <title>The Global Catalogue of Microorganisms (GCM) 10K type strain sequencing project: providing services to taxonomists for standard genome sequencing and annotation.</title>
        <authorList>
            <consortium name="The Broad Institute Genomics Platform"/>
            <consortium name="The Broad Institute Genome Sequencing Center for Infectious Disease"/>
            <person name="Wu L."/>
            <person name="Ma J."/>
        </authorList>
    </citation>
    <scope>NUCLEOTIDE SEQUENCE [LARGE SCALE GENOMIC DNA]</scope>
    <source>
        <strain evidence="3">JCM 30774</strain>
    </source>
</reference>
<gene>
    <name evidence="2" type="ORF">ACFQ45_00410</name>
</gene>
<organism evidence="2 3">
    <name type="scientific">Rhodanobacter aciditrophus</name>
    <dbReference type="NCBI Taxonomy" id="1623218"/>
    <lineage>
        <taxon>Bacteria</taxon>
        <taxon>Pseudomonadati</taxon>
        <taxon>Pseudomonadota</taxon>
        <taxon>Gammaproteobacteria</taxon>
        <taxon>Lysobacterales</taxon>
        <taxon>Rhodanobacteraceae</taxon>
        <taxon>Rhodanobacter</taxon>
    </lineage>
</organism>
<evidence type="ECO:0000313" key="2">
    <source>
        <dbReference type="EMBL" id="MFD1381819.1"/>
    </source>
</evidence>
<proteinExistence type="predicted"/>
<comment type="caution">
    <text evidence="2">The sequence shown here is derived from an EMBL/GenBank/DDBJ whole genome shotgun (WGS) entry which is preliminary data.</text>
</comment>
<sequence length="123" mass="14479">MILQILIGTFVCFLLLVVLLVFFIKHKQRAPYYQLDANGCVKVLREAVEQRLLERDWHVFIGMSVRYDQEIEALRHECAVIDEECVVNTQCKDGKVYVVFSKQGILRLKHLLDEWQHKAEYLA</sequence>